<feature type="transmembrane region" description="Helical" evidence="5">
    <location>
        <begin position="12"/>
        <end position="37"/>
    </location>
</feature>
<dbReference type="InterPro" id="IPR038665">
    <property type="entry name" value="Voltage-dep_anion_channel_sf"/>
</dbReference>
<dbReference type="Proteomes" id="UP000244060">
    <property type="component" value="Unassembled WGS sequence"/>
</dbReference>
<feature type="transmembrane region" description="Helical" evidence="5">
    <location>
        <begin position="204"/>
        <end position="225"/>
    </location>
</feature>
<dbReference type="PANTHER" id="PTHR37955">
    <property type="entry name" value="TELLURITE RESISTANCE PROTEIN TEHA"/>
    <property type="match status" value="1"/>
</dbReference>
<keyword evidence="7" id="KW-1185">Reference proteome</keyword>
<evidence type="ECO:0000313" key="6">
    <source>
        <dbReference type="EMBL" id="PTR18482.1"/>
    </source>
</evidence>
<dbReference type="EMBL" id="QAOT01000008">
    <property type="protein sequence ID" value="PTR18482.1"/>
    <property type="molecule type" value="Genomic_DNA"/>
</dbReference>
<dbReference type="Gene3D" id="1.50.10.150">
    <property type="entry name" value="Voltage-dependent anion channel"/>
    <property type="match status" value="1"/>
</dbReference>
<evidence type="ECO:0000256" key="2">
    <source>
        <dbReference type="ARBA" id="ARBA00022692"/>
    </source>
</evidence>
<dbReference type="AlphaFoldDB" id="A0A2T5K816"/>
<dbReference type="PANTHER" id="PTHR37955:SF1">
    <property type="entry name" value="DEP DOMAIN-CONTAINING PROTEIN"/>
    <property type="match status" value="1"/>
</dbReference>
<feature type="transmembrane region" description="Helical" evidence="5">
    <location>
        <begin position="148"/>
        <end position="166"/>
    </location>
</feature>
<evidence type="ECO:0000313" key="7">
    <source>
        <dbReference type="Proteomes" id="UP000244060"/>
    </source>
</evidence>
<feature type="transmembrane region" description="Helical" evidence="5">
    <location>
        <begin position="172"/>
        <end position="192"/>
    </location>
</feature>
<protein>
    <submittedName>
        <fullName evidence="6">Tellurite resistance protein</fullName>
    </submittedName>
</protein>
<comment type="caution">
    <text evidence="6">The sequence shown here is derived from an EMBL/GenBank/DDBJ whole genome shotgun (WGS) entry which is preliminary data.</text>
</comment>
<feature type="transmembrane region" description="Helical" evidence="5">
    <location>
        <begin position="231"/>
        <end position="251"/>
    </location>
</feature>
<keyword evidence="4 5" id="KW-0472">Membrane</keyword>
<dbReference type="GO" id="GO:0005886">
    <property type="term" value="C:plasma membrane"/>
    <property type="evidence" value="ECO:0007669"/>
    <property type="project" value="TreeGrafter"/>
</dbReference>
<comment type="subcellular location">
    <subcellularLocation>
        <location evidence="1">Membrane</location>
        <topology evidence="1">Multi-pass membrane protein</topology>
    </subcellularLocation>
</comment>
<proteinExistence type="predicted"/>
<evidence type="ECO:0000256" key="1">
    <source>
        <dbReference type="ARBA" id="ARBA00004141"/>
    </source>
</evidence>
<dbReference type="OrthoDB" id="958273at2"/>
<dbReference type="Pfam" id="PF03595">
    <property type="entry name" value="SLAC1"/>
    <property type="match status" value="1"/>
</dbReference>
<dbReference type="RefSeq" id="WP_108221019.1">
    <property type="nucleotide sequence ID" value="NZ_CP090021.1"/>
</dbReference>
<accession>A0A2T5K816</accession>
<dbReference type="InterPro" id="IPR052951">
    <property type="entry name" value="Tellurite_res_ion_channel"/>
</dbReference>
<keyword evidence="2 5" id="KW-0812">Transmembrane</keyword>
<keyword evidence="3 5" id="KW-1133">Transmembrane helix</keyword>
<dbReference type="InterPro" id="IPR004695">
    <property type="entry name" value="SLAC1/Mae1/Ssu1/TehA"/>
</dbReference>
<dbReference type="CDD" id="cd09323">
    <property type="entry name" value="TDT_SLAC1_like"/>
    <property type="match status" value="1"/>
</dbReference>
<feature type="transmembrane region" description="Helical" evidence="5">
    <location>
        <begin position="49"/>
        <end position="72"/>
    </location>
</feature>
<name>A0A2T5K816_9RHOB</name>
<feature type="transmembrane region" description="Helical" evidence="5">
    <location>
        <begin position="263"/>
        <end position="282"/>
    </location>
</feature>
<feature type="transmembrane region" description="Helical" evidence="5">
    <location>
        <begin position="288"/>
        <end position="309"/>
    </location>
</feature>
<evidence type="ECO:0000256" key="4">
    <source>
        <dbReference type="ARBA" id="ARBA00023136"/>
    </source>
</evidence>
<feature type="transmembrane region" description="Helical" evidence="5">
    <location>
        <begin position="84"/>
        <end position="105"/>
    </location>
</feature>
<gene>
    <name evidence="6" type="ORF">C8J28_108203</name>
</gene>
<sequence>MSSVEAHPVEGRLAHFPVTFFAVGMGMLGLTIALHAAELAHGRGAEVSTFVLGLSLGMIGLVSFFYLLKLLLHPGAVSAEWHHPVRIAFFPAISISLLLASVALLERAPEIARWVWMAGAVLQGGLALSVISAWIGHRPFQPGQLTPAWFIPAVGNVIVPIAGVPLGHVEIAWLFFSGGLLFWIVLLTLVMNRLMFHDPLPGKMVPTLMILVAPPAVSYLAWLRLAGEGGAFGHILLSVAYVFAAIVVTQAAKFLKMPFAMSWWALSFPLAALTIASFAHALAVGSEAHLWIGTGLLGLLVLVVSALVLRTGLGIWRNEICIAE</sequence>
<reference evidence="6 7" key="1">
    <citation type="submission" date="2018-04" db="EMBL/GenBank/DDBJ databases">
        <title>Genomic Encyclopedia of Type Strains, Phase III (KMG-III): the genomes of soil and plant-associated and newly described type strains.</title>
        <authorList>
            <person name="Whitman W."/>
        </authorList>
    </citation>
    <scope>NUCLEOTIDE SEQUENCE [LARGE SCALE GENOMIC DNA]</scope>
    <source>
        <strain evidence="6 7">KA25</strain>
    </source>
</reference>
<feature type="transmembrane region" description="Helical" evidence="5">
    <location>
        <begin position="111"/>
        <end position="136"/>
    </location>
</feature>
<organism evidence="6 7">
    <name type="scientific">Cereibacter azotoformans</name>
    <dbReference type="NCBI Taxonomy" id="43057"/>
    <lineage>
        <taxon>Bacteria</taxon>
        <taxon>Pseudomonadati</taxon>
        <taxon>Pseudomonadota</taxon>
        <taxon>Alphaproteobacteria</taxon>
        <taxon>Rhodobacterales</taxon>
        <taxon>Paracoccaceae</taxon>
        <taxon>Cereibacter</taxon>
    </lineage>
</organism>
<dbReference type="GO" id="GO:0046583">
    <property type="term" value="F:monoatomic cation efflux transmembrane transporter activity"/>
    <property type="evidence" value="ECO:0007669"/>
    <property type="project" value="TreeGrafter"/>
</dbReference>
<evidence type="ECO:0000256" key="5">
    <source>
        <dbReference type="SAM" id="Phobius"/>
    </source>
</evidence>
<evidence type="ECO:0000256" key="3">
    <source>
        <dbReference type="ARBA" id="ARBA00022989"/>
    </source>
</evidence>